<sequence>MNPQSNNICNYYENVSDNENKNCNQLKNNQAPPDYYSFPTFANSTNNLNIGYVNDSNITNSINQSTSNLDSYYNSSVVNHINAFMSRSSSQNNKEGQINQNENEEITNIQIIPATNLYSKNNHTTTSVINNENTNEHTNNNVTINTDSNNNHILRKNSNEESFSDFQNTIFNSDQYSPEYDFLIQLLSIPNDNSIIKHAIQHQLIFVQNSLLSVHSIAIGNIDIIFGNHDNSRIFNEQINNYERNSGNGTIKSPLISSSHNKQTYGSIDNCNEEYVYNDKNNILYSASIMNKMQINADDKNYLTQEKAFYSRNNINGDKLNLSPNSNEENNSSNYIDISNNNNNNKIINNNIKTNEINNFSSYKYDINKANINILNHTQNSLHNDIIYNKNRKNIINNDNKYRGDRIEHLSNIPNYRNHDRIHNNGSESHHYYIIHNQDTNNQEIYYNQINEVETNTHSFNVFFRTITNNCYNLYIKFCNIPSVNRFIKNKDNYYDEIKKTLYLATCQGFIWGIVFSFIGYFYSNCQIGYSLLTFFSFFISSIFMSLISSINPVIAKITHLSDPIFVVGPFEIFIQISLSILTFKIGMHLI</sequence>
<organism evidence="2 3">
    <name type="scientific">Neocallimastix californiae</name>
    <dbReference type="NCBI Taxonomy" id="1754190"/>
    <lineage>
        <taxon>Eukaryota</taxon>
        <taxon>Fungi</taxon>
        <taxon>Fungi incertae sedis</taxon>
        <taxon>Chytridiomycota</taxon>
        <taxon>Chytridiomycota incertae sedis</taxon>
        <taxon>Neocallimastigomycetes</taxon>
        <taxon>Neocallimastigales</taxon>
        <taxon>Neocallimastigaceae</taxon>
        <taxon>Neocallimastix</taxon>
    </lineage>
</organism>
<keyword evidence="1" id="KW-0472">Membrane</keyword>
<dbReference type="EMBL" id="MCOG01000247">
    <property type="protein sequence ID" value="ORY22469.1"/>
    <property type="molecule type" value="Genomic_DNA"/>
</dbReference>
<comment type="caution">
    <text evidence="2">The sequence shown here is derived from an EMBL/GenBank/DDBJ whole genome shotgun (WGS) entry which is preliminary data.</text>
</comment>
<gene>
    <name evidence="2" type="ORF">LY90DRAFT_515492</name>
</gene>
<evidence type="ECO:0000313" key="3">
    <source>
        <dbReference type="Proteomes" id="UP000193920"/>
    </source>
</evidence>
<reference evidence="2 3" key="1">
    <citation type="submission" date="2016-08" db="EMBL/GenBank/DDBJ databases">
        <title>A Parts List for Fungal Cellulosomes Revealed by Comparative Genomics.</title>
        <authorList>
            <consortium name="DOE Joint Genome Institute"/>
            <person name="Haitjema C.H."/>
            <person name="Gilmore S.P."/>
            <person name="Henske J.K."/>
            <person name="Solomon K.V."/>
            <person name="De Groot R."/>
            <person name="Kuo A."/>
            <person name="Mondo S.J."/>
            <person name="Salamov A.A."/>
            <person name="Labutti K."/>
            <person name="Zhao Z."/>
            <person name="Chiniquy J."/>
            <person name="Barry K."/>
            <person name="Brewer H.M."/>
            <person name="Purvine S.O."/>
            <person name="Wright A.T."/>
            <person name="Boxma B."/>
            <person name="Van Alen T."/>
            <person name="Hackstein J.H."/>
            <person name="Baker S.E."/>
            <person name="Grigoriev I.V."/>
            <person name="O'Malley M.A."/>
        </authorList>
    </citation>
    <scope>NUCLEOTIDE SEQUENCE [LARGE SCALE GENOMIC DNA]</scope>
    <source>
        <strain evidence="2 3">G1</strain>
    </source>
</reference>
<feature type="transmembrane region" description="Helical" evidence="1">
    <location>
        <begin position="502"/>
        <end position="523"/>
    </location>
</feature>
<keyword evidence="1" id="KW-0812">Transmembrane</keyword>
<accession>A0A1Y2AIR2</accession>
<dbReference type="Proteomes" id="UP000193920">
    <property type="component" value="Unassembled WGS sequence"/>
</dbReference>
<evidence type="ECO:0000256" key="1">
    <source>
        <dbReference type="SAM" id="Phobius"/>
    </source>
</evidence>
<proteinExistence type="predicted"/>
<feature type="transmembrane region" description="Helical" evidence="1">
    <location>
        <begin position="564"/>
        <end position="584"/>
    </location>
</feature>
<dbReference type="OrthoDB" id="2161195at2759"/>
<evidence type="ECO:0000313" key="2">
    <source>
        <dbReference type="EMBL" id="ORY22469.1"/>
    </source>
</evidence>
<keyword evidence="1" id="KW-1133">Transmembrane helix</keyword>
<feature type="transmembrane region" description="Helical" evidence="1">
    <location>
        <begin position="530"/>
        <end position="552"/>
    </location>
</feature>
<dbReference type="AlphaFoldDB" id="A0A1Y2AIR2"/>
<name>A0A1Y2AIR2_9FUNG</name>
<keyword evidence="3" id="KW-1185">Reference proteome</keyword>
<protein>
    <submittedName>
        <fullName evidence="2">Uncharacterized protein</fullName>
    </submittedName>
</protein>